<evidence type="ECO:0000313" key="3">
    <source>
        <dbReference type="EMBL" id="CAL1531001.1"/>
    </source>
</evidence>
<reference evidence="3 4" key="1">
    <citation type="submission" date="2024-04" db="EMBL/GenBank/DDBJ databases">
        <authorList>
            <consortium name="Genoscope - CEA"/>
            <person name="William W."/>
        </authorList>
    </citation>
    <scope>NUCLEOTIDE SEQUENCE [LARGE SCALE GENOMIC DNA]</scope>
</reference>
<feature type="compositionally biased region" description="Pro residues" evidence="1">
    <location>
        <begin position="211"/>
        <end position="229"/>
    </location>
</feature>
<keyword evidence="2" id="KW-0472">Membrane</keyword>
<feature type="transmembrane region" description="Helical" evidence="2">
    <location>
        <begin position="6"/>
        <end position="29"/>
    </location>
</feature>
<dbReference type="Proteomes" id="UP001497497">
    <property type="component" value="Unassembled WGS sequence"/>
</dbReference>
<accession>A0AAV2HB52</accession>
<keyword evidence="2" id="KW-0812">Transmembrane</keyword>
<dbReference type="PROSITE" id="PS51257">
    <property type="entry name" value="PROKAR_LIPOPROTEIN"/>
    <property type="match status" value="1"/>
</dbReference>
<organism evidence="3 4">
    <name type="scientific">Lymnaea stagnalis</name>
    <name type="common">Great pond snail</name>
    <name type="synonym">Helix stagnalis</name>
    <dbReference type="NCBI Taxonomy" id="6523"/>
    <lineage>
        <taxon>Eukaryota</taxon>
        <taxon>Metazoa</taxon>
        <taxon>Spiralia</taxon>
        <taxon>Lophotrochozoa</taxon>
        <taxon>Mollusca</taxon>
        <taxon>Gastropoda</taxon>
        <taxon>Heterobranchia</taxon>
        <taxon>Euthyneura</taxon>
        <taxon>Panpulmonata</taxon>
        <taxon>Hygrophila</taxon>
        <taxon>Lymnaeoidea</taxon>
        <taxon>Lymnaeidae</taxon>
        <taxon>Lymnaea</taxon>
    </lineage>
</organism>
<feature type="region of interest" description="Disordered" evidence="1">
    <location>
        <begin position="205"/>
        <end position="310"/>
    </location>
</feature>
<protein>
    <submittedName>
        <fullName evidence="3">Uncharacterized protein</fullName>
    </submittedName>
</protein>
<sequence length="331" mass="36276">MSRDRYPVLLGGFALTGCGIIVSLLGTILKVMGPVSSWAGSFSSVVPSRRRCPETHMVVYSGGSEPCSADSCETHPGSRSFGAGKHRGRGDRVQSVILCCHRKSRYNSVPSSRDSTSDVNYRHYEEISFDDMPPPPPLELLRPISGDYSLAMCSSPHAGDDTGSQILRNAIVRNAAHYPRATLHQHSKPHPGAVEQMRSNDHQYLNQNQYLPPPPPPPLPFTEPTPQSKPVPKARRQNPKPSGSRTKKRAPSPRHREPSEKDIKTRTLNHYTLSGAGTQQQRETPSSRYKTLPYRTSCGQARDGSGQTGNARCISGARTGSYHGKNIGHHV</sequence>
<comment type="caution">
    <text evidence="3">The sequence shown here is derived from an EMBL/GenBank/DDBJ whole genome shotgun (WGS) entry which is preliminary data.</text>
</comment>
<evidence type="ECO:0000256" key="2">
    <source>
        <dbReference type="SAM" id="Phobius"/>
    </source>
</evidence>
<dbReference type="AlphaFoldDB" id="A0AAV2HB52"/>
<feature type="compositionally biased region" description="Basic and acidic residues" evidence="1">
    <location>
        <begin position="254"/>
        <end position="265"/>
    </location>
</feature>
<keyword evidence="2" id="KW-1133">Transmembrane helix</keyword>
<evidence type="ECO:0000256" key="1">
    <source>
        <dbReference type="SAM" id="MobiDB-lite"/>
    </source>
</evidence>
<dbReference type="EMBL" id="CAXITT010000079">
    <property type="protein sequence ID" value="CAL1531001.1"/>
    <property type="molecule type" value="Genomic_DNA"/>
</dbReference>
<keyword evidence="4" id="KW-1185">Reference proteome</keyword>
<evidence type="ECO:0000313" key="4">
    <source>
        <dbReference type="Proteomes" id="UP001497497"/>
    </source>
</evidence>
<proteinExistence type="predicted"/>
<name>A0AAV2HB52_LYMST</name>
<gene>
    <name evidence="3" type="ORF">GSLYS_00005126001</name>
</gene>
<feature type="compositionally biased region" description="Polar residues" evidence="1">
    <location>
        <begin position="266"/>
        <end position="289"/>
    </location>
</feature>